<feature type="transmembrane region" description="Helical" evidence="7">
    <location>
        <begin position="29"/>
        <end position="49"/>
    </location>
</feature>
<keyword evidence="6 7" id="KW-0472">Membrane</keyword>
<dbReference type="Pfam" id="PF00892">
    <property type="entry name" value="EamA"/>
    <property type="match status" value="2"/>
</dbReference>
<dbReference type="PANTHER" id="PTHR32322">
    <property type="entry name" value="INNER MEMBRANE TRANSPORTER"/>
    <property type="match status" value="1"/>
</dbReference>
<dbReference type="Proteomes" id="UP000034189">
    <property type="component" value="Chromosome"/>
</dbReference>
<evidence type="ECO:0000256" key="4">
    <source>
        <dbReference type="ARBA" id="ARBA00022692"/>
    </source>
</evidence>
<keyword evidence="5 7" id="KW-1133">Transmembrane helix</keyword>
<dbReference type="PATRIC" id="fig|1333534.5.peg.496"/>
<dbReference type="OrthoDB" id="9812547at2"/>
<dbReference type="InterPro" id="IPR037185">
    <property type="entry name" value="EmrE-like"/>
</dbReference>
<evidence type="ECO:0000256" key="7">
    <source>
        <dbReference type="SAM" id="Phobius"/>
    </source>
</evidence>
<feature type="transmembrane region" description="Helical" evidence="7">
    <location>
        <begin position="145"/>
        <end position="168"/>
    </location>
</feature>
<evidence type="ECO:0000256" key="2">
    <source>
        <dbReference type="ARBA" id="ARBA00007362"/>
    </source>
</evidence>
<dbReference type="PANTHER" id="PTHR32322:SF18">
    <property type="entry name" value="S-ADENOSYLMETHIONINE_S-ADENOSYLHOMOCYSTEINE TRANSPORTER"/>
    <property type="match status" value="1"/>
</dbReference>
<reference evidence="9 10" key="1">
    <citation type="submission" date="2015-03" db="EMBL/GenBank/DDBJ databases">
        <authorList>
            <person name="Abdul Halim M."/>
        </authorList>
    </citation>
    <scope>NUCLEOTIDE SEQUENCE [LARGE SCALE GENOMIC DNA]</scope>
    <source>
        <strain evidence="9 10">ATCC 35681</strain>
    </source>
</reference>
<comment type="subcellular location">
    <subcellularLocation>
        <location evidence="1">Cell membrane</location>
        <topology evidence="1">Multi-pass membrane protein</topology>
    </subcellularLocation>
</comment>
<feature type="transmembrane region" description="Helical" evidence="7">
    <location>
        <begin position="89"/>
        <end position="111"/>
    </location>
</feature>
<dbReference type="SUPFAM" id="SSF103481">
    <property type="entry name" value="Multidrug resistance efflux transporter EmrE"/>
    <property type="match status" value="2"/>
</dbReference>
<dbReference type="RefSeq" id="WP_025699655.1">
    <property type="nucleotide sequence ID" value="NZ_ASQQ01000699.1"/>
</dbReference>
<accession>A0A0F7F6L5</accession>
<evidence type="ECO:0000313" key="9">
    <source>
        <dbReference type="EMBL" id="AKG33567.1"/>
    </source>
</evidence>
<feature type="transmembrane region" description="Helical" evidence="7">
    <location>
        <begin position="180"/>
        <end position="201"/>
    </location>
</feature>
<keyword evidence="4 7" id="KW-0812">Transmembrane</keyword>
<evidence type="ECO:0000256" key="5">
    <source>
        <dbReference type="ARBA" id="ARBA00022989"/>
    </source>
</evidence>
<feature type="domain" description="EamA" evidence="8">
    <location>
        <begin position="149"/>
        <end position="287"/>
    </location>
</feature>
<dbReference type="HOGENOM" id="CLU_033863_5_1_9"/>
<feature type="transmembrane region" description="Helical" evidence="7">
    <location>
        <begin position="270"/>
        <end position="288"/>
    </location>
</feature>
<feature type="domain" description="EamA" evidence="8">
    <location>
        <begin position="3"/>
        <end position="134"/>
    </location>
</feature>
<keyword evidence="3" id="KW-1003">Cell membrane</keyword>
<feature type="transmembrane region" description="Helical" evidence="7">
    <location>
        <begin position="217"/>
        <end position="236"/>
    </location>
</feature>
<proteinExistence type="inferred from homology"/>
<feature type="transmembrane region" description="Helical" evidence="7">
    <location>
        <begin position="118"/>
        <end position="139"/>
    </location>
</feature>
<dbReference type="InterPro" id="IPR050638">
    <property type="entry name" value="AA-Vitamin_Transporters"/>
</dbReference>
<evidence type="ECO:0000313" key="10">
    <source>
        <dbReference type="Proteomes" id="UP000034189"/>
    </source>
</evidence>
<gene>
    <name evidence="9" type="ORF">VK70_02335</name>
</gene>
<dbReference type="AlphaFoldDB" id="A0A0F7F6L5"/>
<evidence type="ECO:0000256" key="3">
    <source>
        <dbReference type="ARBA" id="ARBA00022475"/>
    </source>
</evidence>
<dbReference type="GO" id="GO:0005886">
    <property type="term" value="C:plasma membrane"/>
    <property type="evidence" value="ECO:0007669"/>
    <property type="project" value="UniProtKB-SubCell"/>
</dbReference>
<evidence type="ECO:0000256" key="6">
    <source>
        <dbReference type="ARBA" id="ARBA00023136"/>
    </source>
</evidence>
<evidence type="ECO:0000259" key="8">
    <source>
        <dbReference type="Pfam" id="PF00892"/>
    </source>
</evidence>
<feature type="transmembrane region" description="Helical" evidence="7">
    <location>
        <begin position="65"/>
        <end position="83"/>
    </location>
</feature>
<name>A0A0F7F6L5_PAEDU</name>
<dbReference type="InterPro" id="IPR000620">
    <property type="entry name" value="EamA_dom"/>
</dbReference>
<reference evidence="9 10" key="2">
    <citation type="journal article" date="2016" name="Genome Announc.">
        <title>Genome Sequence of a Gram-Positive Diazotroph, Paenibacillus durus Type Strain ATCC 35681.</title>
        <authorList>
            <person name="Halim M.A."/>
            <person name="Rahman A.Y."/>
            <person name="Sim K.S."/>
            <person name="Yam H.C."/>
            <person name="Rahim A.A."/>
            <person name="Ghazali A.H."/>
            <person name="Najimudin N."/>
        </authorList>
    </citation>
    <scope>NUCLEOTIDE SEQUENCE [LARGE SCALE GENOMIC DNA]</scope>
    <source>
        <strain evidence="9 10">ATCC 35681</strain>
    </source>
</reference>
<sequence>MIILAYSLVCLIFGTTFLAIKIGVDAGAPPFFSAGLRFFAAGAALLLWMSWKRKASLSLLLRKETALTGLGLTFGTFAALYWAEQYVSSGLAAVLSATGPIMILLLQTFLLRQKASPLSLAGCLIGFTGVLLLVLPSLSLSASPLWLAGCAVILIGEWAYASGTLYTRTVTARLPDVHPIALNAAQMIYGGALMLLLSLFAERPSISFLLSWEAAGSFLYLTVIGSMVGHSLYYWLVAKTNPVFPSTWLYISPPIAVGVGILFYGETVSWMTLLGVITIISGTMLVNAKALKQLLTRFIPSPSVDRRYAGTAALEQGLRMHKKINSED</sequence>
<evidence type="ECO:0000256" key="1">
    <source>
        <dbReference type="ARBA" id="ARBA00004651"/>
    </source>
</evidence>
<feature type="transmembrane region" description="Helical" evidence="7">
    <location>
        <begin position="248"/>
        <end position="264"/>
    </location>
</feature>
<protein>
    <submittedName>
        <fullName evidence="9">Transporter</fullName>
    </submittedName>
</protein>
<organism evidence="9 10">
    <name type="scientific">Paenibacillus durus ATCC 35681</name>
    <dbReference type="NCBI Taxonomy" id="1333534"/>
    <lineage>
        <taxon>Bacteria</taxon>
        <taxon>Bacillati</taxon>
        <taxon>Bacillota</taxon>
        <taxon>Bacilli</taxon>
        <taxon>Bacillales</taxon>
        <taxon>Paenibacillaceae</taxon>
        <taxon>Paenibacillus</taxon>
    </lineage>
</organism>
<comment type="similarity">
    <text evidence="2">Belongs to the EamA transporter family.</text>
</comment>
<dbReference type="EMBL" id="CP011114">
    <property type="protein sequence ID" value="AKG33567.1"/>
    <property type="molecule type" value="Genomic_DNA"/>
</dbReference>